<evidence type="ECO:0000256" key="1">
    <source>
        <dbReference type="SAM" id="SignalP"/>
    </source>
</evidence>
<reference evidence="3" key="2">
    <citation type="submission" date="2017-02" db="EMBL/GenBank/DDBJ databases">
        <title>Sunflower complete genome.</title>
        <authorList>
            <person name="Langlade N."/>
            <person name="Munos S."/>
        </authorList>
    </citation>
    <scope>NUCLEOTIDE SEQUENCE [LARGE SCALE GENOMIC DNA]</scope>
    <source>
        <tissue evidence="3">Leaves</tissue>
    </source>
</reference>
<sequence length="97" mass="10554">MKINSCLAFALLLLLLVSYALAVETTTTQEVKDVRDKVNTAGQGNMVFFNRPRKGGSGNGGRVCIQQCCYKHATSPCKTCCRSPEEAKAFAEEEAHP</sequence>
<dbReference type="Proteomes" id="UP000215914">
    <property type="component" value="Chromosome 4"/>
</dbReference>
<reference evidence="2" key="3">
    <citation type="submission" date="2020-06" db="EMBL/GenBank/DDBJ databases">
        <title>Helianthus annuus Genome sequencing and assembly Release 2.</title>
        <authorList>
            <person name="Gouzy J."/>
            <person name="Langlade N."/>
            <person name="Munos S."/>
        </authorList>
    </citation>
    <scope>NUCLEOTIDE SEQUENCE</scope>
    <source>
        <tissue evidence="2">Leaves</tissue>
    </source>
</reference>
<evidence type="ECO:0000313" key="4">
    <source>
        <dbReference type="Proteomes" id="UP000215914"/>
    </source>
</evidence>
<feature type="signal peptide" evidence="1">
    <location>
        <begin position="1"/>
        <end position="22"/>
    </location>
</feature>
<dbReference type="EMBL" id="CM007893">
    <property type="protein sequence ID" value="OTG29861.1"/>
    <property type="molecule type" value="Genomic_DNA"/>
</dbReference>
<gene>
    <name evidence="3" type="ORF">HannXRQ_Chr04g0126781</name>
    <name evidence="2" type="ORF">HanXRQr2_Chr04g0189981</name>
</gene>
<keyword evidence="4" id="KW-1185">Reference proteome</keyword>
<protein>
    <submittedName>
        <fullName evidence="3">Uncharacterized protein</fullName>
    </submittedName>
</protein>
<accession>A0A251V5H8</accession>
<feature type="chain" id="PRO_5013213627" evidence="1">
    <location>
        <begin position="23"/>
        <end position="97"/>
    </location>
</feature>
<dbReference type="Gramene" id="mRNA:HanXRQr2_Chr04g0189981">
    <property type="protein sequence ID" value="mRNA:HanXRQr2_Chr04g0189981"/>
    <property type="gene ID" value="HanXRQr2_Chr04g0189981"/>
</dbReference>
<keyword evidence="1" id="KW-0732">Signal</keyword>
<dbReference type="AlphaFoldDB" id="A0A251V5H8"/>
<organism evidence="3 4">
    <name type="scientific">Helianthus annuus</name>
    <name type="common">Common sunflower</name>
    <dbReference type="NCBI Taxonomy" id="4232"/>
    <lineage>
        <taxon>Eukaryota</taxon>
        <taxon>Viridiplantae</taxon>
        <taxon>Streptophyta</taxon>
        <taxon>Embryophyta</taxon>
        <taxon>Tracheophyta</taxon>
        <taxon>Spermatophyta</taxon>
        <taxon>Magnoliopsida</taxon>
        <taxon>eudicotyledons</taxon>
        <taxon>Gunneridae</taxon>
        <taxon>Pentapetalae</taxon>
        <taxon>asterids</taxon>
        <taxon>campanulids</taxon>
        <taxon>Asterales</taxon>
        <taxon>Asteraceae</taxon>
        <taxon>Asteroideae</taxon>
        <taxon>Heliantheae alliance</taxon>
        <taxon>Heliantheae</taxon>
        <taxon>Helianthus</taxon>
    </lineage>
</organism>
<proteinExistence type="predicted"/>
<name>A0A251V5H8_HELAN</name>
<reference evidence="2 4" key="1">
    <citation type="journal article" date="2017" name="Nature">
        <title>The sunflower genome provides insights into oil metabolism, flowering and Asterid evolution.</title>
        <authorList>
            <person name="Badouin H."/>
            <person name="Gouzy J."/>
            <person name="Grassa C.J."/>
            <person name="Murat F."/>
            <person name="Staton S.E."/>
            <person name="Cottret L."/>
            <person name="Lelandais-Briere C."/>
            <person name="Owens G.L."/>
            <person name="Carrere S."/>
            <person name="Mayjonade B."/>
            <person name="Legrand L."/>
            <person name="Gill N."/>
            <person name="Kane N.C."/>
            <person name="Bowers J.E."/>
            <person name="Hubner S."/>
            <person name="Bellec A."/>
            <person name="Berard A."/>
            <person name="Berges H."/>
            <person name="Blanchet N."/>
            <person name="Boniface M.C."/>
            <person name="Brunel D."/>
            <person name="Catrice O."/>
            <person name="Chaidir N."/>
            <person name="Claudel C."/>
            <person name="Donnadieu C."/>
            <person name="Faraut T."/>
            <person name="Fievet G."/>
            <person name="Helmstetter N."/>
            <person name="King M."/>
            <person name="Knapp S.J."/>
            <person name="Lai Z."/>
            <person name="Le Paslier M.C."/>
            <person name="Lippi Y."/>
            <person name="Lorenzon L."/>
            <person name="Mandel J.R."/>
            <person name="Marage G."/>
            <person name="Marchand G."/>
            <person name="Marquand E."/>
            <person name="Bret-Mestries E."/>
            <person name="Morien E."/>
            <person name="Nambeesan S."/>
            <person name="Nguyen T."/>
            <person name="Pegot-Espagnet P."/>
            <person name="Pouilly N."/>
            <person name="Raftis F."/>
            <person name="Sallet E."/>
            <person name="Schiex T."/>
            <person name="Thomas J."/>
            <person name="Vandecasteele C."/>
            <person name="Vares D."/>
            <person name="Vear F."/>
            <person name="Vautrin S."/>
            <person name="Crespi M."/>
            <person name="Mangin B."/>
            <person name="Burke J.M."/>
            <person name="Salse J."/>
            <person name="Munos S."/>
            <person name="Vincourt P."/>
            <person name="Rieseberg L.H."/>
            <person name="Langlade N.B."/>
        </authorList>
    </citation>
    <scope>NUCLEOTIDE SEQUENCE [LARGE SCALE GENOMIC DNA]</scope>
    <source>
        <strain evidence="4">cv. SF193</strain>
        <tissue evidence="2">Leaves</tissue>
    </source>
</reference>
<evidence type="ECO:0000313" key="2">
    <source>
        <dbReference type="EMBL" id="KAF5812210.1"/>
    </source>
</evidence>
<evidence type="ECO:0000313" key="3">
    <source>
        <dbReference type="EMBL" id="OTG29861.1"/>
    </source>
</evidence>
<dbReference type="InParanoid" id="A0A251V5H8"/>
<dbReference type="EMBL" id="MNCJ02000319">
    <property type="protein sequence ID" value="KAF5812210.1"/>
    <property type="molecule type" value="Genomic_DNA"/>
</dbReference>